<evidence type="ECO:0000313" key="2">
    <source>
        <dbReference type="Proteomes" id="UP000028090"/>
    </source>
</evidence>
<dbReference type="OrthoDB" id="1957452at2"/>
<name>A0A081Q6Z0_STRMT</name>
<accession>A0A081Q6Z0</accession>
<dbReference type="Proteomes" id="UP000028090">
    <property type="component" value="Unassembled WGS sequence"/>
</dbReference>
<dbReference type="AlphaFoldDB" id="A0A081Q6Z0"/>
<dbReference type="Gene3D" id="1.10.287.800">
    <property type="entry name" value="protein ne1242"/>
    <property type="match status" value="1"/>
</dbReference>
<dbReference type="RefSeq" id="WP_042900130.1">
    <property type="nucleotide sequence ID" value="NZ_JAJNSD010000015.1"/>
</dbReference>
<protein>
    <submittedName>
        <fullName evidence="1">Uncharacterized protein</fullName>
    </submittedName>
</protein>
<dbReference type="PATRIC" id="fig|28037.95.peg.108"/>
<sequence length="128" mass="15187">MRNINYSTFLSAKDALTFEECQNIHQTILNNIGNDEEILEVWSEFLQASISYAHIRSQWLLWEREERQQKDEGRTAKHERVIYCLKLLSRYLGQEGVDVSWFDAIEDNRKQIGDFACYIAYIYSINAR</sequence>
<evidence type="ECO:0000313" key="1">
    <source>
        <dbReference type="EMBL" id="KEQ38713.1"/>
    </source>
</evidence>
<dbReference type="EMBL" id="JPFU01000002">
    <property type="protein sequence ID" value="KEQ38713.1"/>
    <property type="molecule type" value="Genomic_DNA"/>
</dbReference>
<comment type="caution">
    <text evidence="1">The sequence shown here is derived from an EMBL/GenBank/DDBJ whole genome shotgun (WGS) entry which is preliminary data.</text>
</comment>
<organism evidence="1 2">
    <name type="scientific">Streptococcus mitis</name>
    <dbReference type="NCBI Taxonomy" id="28037"/>
    <lineage>
        <taxon>Bacteria</taxon>
        <taxon>Bacillati</taxon>
        <taxon>Bacillota</taxon>
        <taxon>Bacilli</taxon>
        <taxon>Lactobacillales</taxon>
        <taxon>Streptococcaceae</taxon>
        <taxon>Streptococcus</taxon>
        <taxon>Streptococcus mitis group</taxon>
    </lineage>
</organism>
<reference evidence="1 2" key="1">
    <citation type="submission" date="2014-05" db="EMBL/GenBank/DDBJ databases">
        <authorList>
            <person name="Daugherty S.C."/>
            <person name="Tallon L.J."/>
            <person name="Sadzewicz L."/>
            <person name="Kilian M."/>
            <person name="Tettelin H."/>
        </authorList>
    </citation>
    <scope>NUCLEOTIDE SEQUENCE [LARGE SCALE GENOMIC DNA]</scope>
    <source>
        <strain evidence="1 2">SK629</strain>
    </source>
</reference>
<proteinExistence type="predicted"/>
<gene>
    <name evidence="1" type="ORF">SK629_0118</name>
</gene>